<dbReference type="Gene3D" id="2.40.420.20">
    <property type="match status" value="1"/>
</dbReference>
<evidence type="ECO:0000313" key="7">
    <source>
        <dbReference type="Proteomes" id="UP001500804"/>
    </source>
</evidence>
<dbReference type="Gene3D" id="2.40.30.170">
    <property type="match status" value="1"/>
</dbReference>
<dbReference type="EMBL" id="BAABJO010000024">
    <property type="protein sequence ID" value="GAA5132055.1"/>
    <property type="molecule type" value="Genomic_DNA"/>
</dbReference>
<evidence type="ECO:0000256" key="1">
    <source>
        <dbReference type="ARBA" id="ARBA00004196"/>
    </source>
</evidence>
<protein>
    <recommendedName>
        <fullName evidence="8">HlyD family secretion protein</fullName>
    </recommendedName>
</protein>
<evidence type="ECO:0000256" key="3">
    <source>
        <dbReference type="SAM" id="Coils"/>
    </source>
</evidence>
<evidence type="ECO:0008006" key="8">
    <source>
        <dbReference type="Google" id="ProtNLM"/>
    </source>
</evidence>
<comment type="caution">
    <text evidence="6">The sequence shown here is derived from an EMBL/GenBank/DDBJ whole genome shotgun (WGS) entry which is preliminary data.</text>
</comment>
<accession>A0ABP9NW25</accession>
<evidence type="ECO:0000256" key="4">
    <source>
        <dbReference type="SAM" id="MobiDB-lite"/>
    </source>
</evidence>
<feature type="region of interest" description="Disordered" evidence="4">
    <location>
        <begin position="382"/>
        <end position="414"/>
    </location>
</feature>
<dbReference type="Gene3D" id="1.10.287.470">
    <property type="entry name" value="Helix hairpin bin"/>
    <property type="match status" value="1"/>
</dbReference>
<evidence type="ECO:0000256" key="5">
    <source>
        <dbReference type="SAM" id="Phobius"/>
    </source>
</evidence>
<dbReference type="Proteomes" id="UP001500804">
    <property type="component" value="Unassembled WGS sequence"/>
</dbReference>
<comment type="subcellular location">
    <subcellularLocation>
        <location evidence="1">Cell envelope</location>
    </subcellularLocation>
</comment>
<dbReference type="PANTHER" id="PTHR32347">
    <property type="entry name" value="EFFLUX SYSTEM COMPONENT YKNX-RELATED"/>
    <property type="match status" value="1"/>
</dbReference>
<keyword evidence="5" id="KW-1133">Transmembrane helix</keyword>
<evidence type="ECO:0000313" key="6">
    <source>
        <dbReference type="EMBL" id="GAA5132055.1"/>
    </source>
</evidence>
<gene>
    <name evidence="6" type="ORF">GCM10023320_56130</name>
</gene>
<feature type="region of interest" description="Disordered" evidence="4">
    <location>
        <begin position="227"/>
        <end position="246"/>
    </location>
</feature>
<name>A0ABP9NW25_9PSEU</name>
<dbReference type="InterPro" id="IPR050465">
    <property type="entry name" value="UPF0194_transport"/>
</dbReference>
<feature type="coiled-coil region" evidence="3">
    <location>
        <begin position="108"/>
        <end position="168"/>
    </location>
</feature>
<proteinExistence type="predicted"/>
<organism evidence="6 7">
    <name type="scientific">Pseudonocardia adelaidensis</name>
    <dbReference type="NCBI Taxonomy" id="648754"/>
    <lineage>
        <taxon>Bacteria</taxon>
        <taxon>Bacillati</taxon>
        <taxon>Actinomycetota</taxon>
        <taxon>Actinomycetes</taxon>
        <taxon>Pseudonocardiales</taxon>
        <taxon>Pseudonocardiaceae</taxon>
        <taxon>Pseudonocardia</taxon>
    </lineage>
</organism>
<dbReference type="Gene3D" id="2.40.50.100">
    <property type="match status" value="1"/>
</dbReference>
<evidence type="ECO:0000256" key="2">
    <source>
        <dbReference type="ARBA" id="ARBA00023054"/>
    </source>
</evidence>
<keyword evidence="5" id="KW-0812">Transmembrane</keyword>
<keyword evidence="2 3" id="KW-0175">Coiled coil</keyword>
<dbReference type="SUPFAM" id="SSF111369">
    <property type="entry name" value="HlyD-like secretion proteins"/>
    <property type="match status" value="1"/>
</dbReference>
<sequence>MATVADRKLSAAWAWARTRWLNIGLLLLLVGAIVATVLVITHPGGEVPVARTATVSRGDVTALVTGSGNAESSLRTPVSFEGSGTVTSVAVEPGDTVTLGQTLATIDDAAAQAELRTAEAQLAGAQAALDQAKAGPTDVQSRQDQLAITQAEQALDNARAAVTAAEKQLELDRASTRSAIDSAKTQLANDDKATATAIENAEDKLEADTKTQKTLVQQAEAEEKAACSGANSLAEDSEESGSTSSSCTSAKLAAKNAENTRDSVLLADEQAVTTAEQTRESTLDQGRQVVTDAEHARADTLLKGQTTIDTNKQAVTKAEGDVTAAKLTAEQNEHPQTPEEIAQAQATVDGAQVDVDTARRAVDETALKAPQAGVVLAVNGEVGESAGGQGSDDDSGSSGNGNGDDSGDTAASDAATSAGDGFIVIANPSELAVTAQIPEADAAKLELGQQATVSFPATGTTATGTVTRKDPQSTVSNDVVLYPVTISLDTAPAGVGVGATANLSITTGNATGVLKAPTQAITTTGNRSTVTVRRDGVDTVVPVRIGVSGPAETEIVSGVEEGDVLVLPSPTVATAGSGAGFPRTGGR</sequence>
<feature type="transmembrane region" description="Helical" evidence="5">
    <location>
        <begin position="20"/>
        <end position="40"/>
    </location>
</feature>
<reference evidence="7" key="1">
    <citation type="journal article" date="2019" name="Int. J. Syst. Evol. Microbiol.">
        <title>The Global Catalogue of Microorganisms (GCM) 10K type strain sequencing project: providing services to taxonomists for standard genome sequencing and annotation.</title>
        <authorList>
            <consortium name="The Broad Institute Genomics Platform"/>
            <consortium name="The Broad Institute Genome Sequencing Center for Infectious Disease"/>
            <person name="Wu L."/>
            <person name="Ma J."/>
        </authorList>
    </citation>
    <scope>NUCLEOTIDE SEQUENCE [LARGE SCALE GENOMIC DNA]</scope>
    <source>
        <strain evidence="7">JCM 18302</strain>
    </source>
</reference>
<keyword evidence="7" id="KW-1185">Reference proteome</keyword>
<keyword evidence="5" id="KW-0472">Membrane</keyword>